<evidence type="ECO:0000313" key="7">
    <source>
        <dbReference type="Proteomes" id="UP000621560"/>
    </source>
</evidence>
<evidence type="ECO:0000256" key="3">
    <source>
        <dbReference type="ARBA" id="ARBA00023163"/>
    </source>
</evidence>
<evidence type="ECO:0000313" key="6">
    <source>
        <dbReference type="EMBL" id="MBD2848438.1"/>
    </source>
</evidence>
<evidence type="ECO:0000256" key="2">
    <source>
        <dbReference type="ARBA" id="ARBA00023125"/>
    </source>
</evidence>
<keyword evidence="1" id="KW-0805">Transcription regulation</keyword>
<feature type="transmembrane region" description="Helical" evidence="4">
    <location>
        <begin position="16"/>
        <end position="38"/>
    </location>
</feature>
<organism evidence="6 7">
    <name type="scientific">Paenibacillus sabuli</name>
    <dbReference type="NCBI Taxonomy" id="2772509"/>
    <lineage>
        <taxon>Bacteria</taxon>
        <taxon>Bacillati</taxon>
        <taxon>Bacillota</taxon>
        <taxon>Bacilli</taxon>
        <taxon>Bacillales</taxon>
        <taxon>Paenibacillaceae</taxon>
        <taxon>Paenibacillus</taxon>
    </lineage>
</organism>
<keyword evidence="7" id="KW-1185">Reference proteome</keyword>
<keyword evidence="4" id="KW-1133">Transmembrane helix</keyword>
<dbReference type="InterPro" id="IPR018062">
    <property type="entry name" value="HTH_AraC-typ_CS"/>
</dbReference>
<dbReference type="InterPro" id="IPR020449">
    <property type="entry name" value="Tscrpt_reg_AraC-type_HTH"/>
</dbReference>
<accession>A0A927C031</accession>
<dbReference type="SMART" id="SM00342">
    <property type="entry name" value="HTH_ARAC"/>
    <property type="match status" value="1"/>
</dbReference>
<dbReference type="PROSITE" id="PS00041">
    <property type="entry name" value="HTH_ARAC_FAMILY_1"/>
    <property type="match status" value="1"/>
</dbReference>
<dbReference type="Pfam" id="PF12833">
    <property type="entry name" value="HTH_18"/>
    <property type="match status" value="1"/>
</dbReference>
<dbReference type="Gene3D" id="1.10.10.60">
    <property type="entry name" value="Homeodomain-like"/>
    <property type="match status" value="2"/>
</dbReference>
<keyword evidence="2" id="KW-0238">DNA-binding</keyword>
<dbReference type="PANTHER" id="PTHR43280">
    <property type="entry name" value="ARAC-FAMILY TRANSCRIPTIONAL REGULATOR"/>
    <property type="match status" value="1"/>
</dbReference>
<reference evidence="6" key="1">
    <citation type="submission" date="2020-09" db="EMBL/GenBank/DDBJ databases">
        <title>A novel bacterium of genus Paenibacillus, isolated from South China Sea.</title>
        <authorList>
            <person name="Huang H."/>
            <person name="Mo K."/>
            <person name="Hu Y."/>
        </authorList>
    </citation>
    <scope>NUCLEOTIDE SEQUENCE</scope>
    <source>
        <strain evidence="6">IB182496</strain>
    </source>
</reference>
<dbReference type="PROSITE" id="PS01124">
    <property type="entry name" value="HTH_ARAC_FAMILY_2"/>
    <property type="match status" value="1"/>
</dbReference>
<dbReference type="InterPro" id="IPR018060">
    <property type="entry name" value="HTH_AraC"/>
</dbReference>
<gene>
    <name evidence="6" type="ORF">IDH44_24920</name>
</gene>
<dbReference type="InterPro" id="IPR009057">
    <property type="entry name" value="Homeodomain-like_sf"/>
</dbReference>
<sequence>MKWLRILNHRKYLQRMFFYVNLSMAGLLIITALSIYFYSQQTILQTQKEANQKVLLQIKHNLTYINDIVRNIGLMASIDPGVIYLMNAVEPEPVMKFQTLRKLDMMTDSTTFIDSILILNGTTRSYYSGGSGMWTRQHWEGLQARLTGLLEAGDSEAVARLVPLKLEEAGPNVDLFSFILTENYPESGTLPNSIIVNIRPQWIFENISGLDNLSDGDSGMILVDQHGQMLQSGADATEAELETRRQVVSAVHAGSDRDEAFSVQRVDGRAYVISEMNVGVSQWKVMNILPYTQVLGRAETLRNITLALTVVFLAASLLLSAFVTNRLYRPVGKLLELFRGDGTGPVEAAPYGSRDEMSYISHAVRTTLARLREADRDEGRNRQIMSDYYLRRWVTDSRSMTDEELDHCAEASPELLGDLREQTWQLAVVGMDATSDGAGAANAVNASSATSAVGATRAVAPLAQEKLYRFAACNIMEETIARRYPNRVVDMNNGYIVVLIRVRPEKAELEVLHELLADALGTYKRYYGQRTFTAAVSDTVARCREVTALYEQTVQQFMYRVAFPPGAVITPADVRSNMARVDFTLPSELERRLAEGIRTRDEGAIRSALERVFEQVASLHYDYMPYAVMQLVLLVKQVLREPVFAPYVNAVELQRLNHHVIRAESLASMRELLEQVLLQLCRTEPSEPKEDRNTIIVDTIKEFIETNYADVNLSLQSIAAYLKMSSAYVGRIFKQYEQCSVGDYLNGYRLDRACELLADSSYNVKEIANYLGFSNASYFITLFKKRNGVTPKEYRMNATLGKP</sequence>
<keyword evidence="3" id="KW-0804">Transcription</keyword>
<dbReference type="PRINTS" id="PR00032">
    <property type="entry name" value="HTHARAC"/>
</dbReference>
<dbReference type="GO" id="GO:0003700">
    <property type="term" value="F:DNA-binding transcription factor activity"/>
    <property type="evidence" value="ECO:0007669"/>
    <property type="project" value="InterPro"/>
</dbReference>
<dbReference type="GO" id="GO:0043565">
    <property type="term" value="F:sequence-specific DNA binding"/>
    <property type="evidence" value="ECO:0007669"/>
    <property type="project" value="InterPro"/>
</dbReference>
<dbReference type="EMBL" id="JACXIZ010000066">
    <property type="protein sequence ID" value="MBD2848438.1"/>
    <property type="molecule type" value="Genomic_DNA"/>
</dbReference>
<feature type="domain" description="HTH araC/xylS-type" evidence="5">
    <location>
        <begin position="698"/>
        <end position="797"/>
    </location>
</feature>
<dbReference type="SUPFAM" id="SSF46689">
    <property type="entry name" value="Homeodomain-like"/>
    <property type="match status" value="1"/>
</dbReference>
<proteinExistence type="predicted"/>
<dbReference type="RefSeq" id="WP_190921537.1">
    <property type="nucleotide sequence ID" value="NZ_JACXIZ010000066.1"/>
</dbReference>
<evidence type="ECO:0000259" key="5">
    <source>
        <dbReference type="PROSITE" id="PS01124"/>
    </source>
</evidence>
<name>A0A927C031_9BACL</name>
<comment type="caution">
    <text evidence="6">The sequence shown here is derived from an EMBL/GenBank/DDBJ whole genome shotgun (WGS) entry which is preliminary data.</text>
</comment>
<keyword evidence="4" id="KW-0472">Membrane</keyword>
<dbReference type="PANTHER" id="PTHR43280:SF10">
    <property type="entry name" value="REGULATORY PROTEIN POCR"/>
    <property type="match status" value="1"/>
</dbReference>
<evidence type="ECO:0000256" key="4">
    <source>
        <dbReference type="SAM" id="Phobius"/>
    </source>
</evidence>
<evidence type="ECO:0000256" key="1">
    <source>
        <dbReference type="ARBA" id="ARBA00023015"/>
    </source>
</evidence>
<keyword evidence="4" id="KW-0812">Transmembrane</keyword>
<protein>
    <submittedName>
        <fullName evidence="6">AraC family transcriptional regulator</fullName>
    </submittedName>
</protein>
<dbReference type="Proteomes" id="UP000621560">
    <property type="component" value="Unassembled WGS sequence"/>
</dbReference>
<dbReference type="AlphaFoldDB" id="A0A927C031"/>